<dbReference type="Proteomes" id="UP001064048">
    <property type="component" value="Chromosome 24"/>
</dbReference>
<reference evidence="1 2" key="1">
    <citation type="journal article" date="2022" name="Genome Biol. Evol.">
        <title>The Spruce Budworm Genome: Reconstructing the Evolutionary History of Antifreeze Proteins.</title>
        <authorList>
            <person name="Beliveau C."/>
            <person name="Gagne P."/>
            <person name="Picq S."/>
            <person name="Vernygora O."/>
            <person name="Keeling C.I."/>
            <person name="Pinkney K."/>
            <person name="Doucet D."/>
            <person name="Wen F."/>
            <person name="Johnston J.S."/>
            <person name="Maaroufi H."/>
            <person name="Boyle B."/>
            <person name="Laroche J."/>
            <person name="Dewar K."/>
            <person name="Juretic N."/>
            <person name="Blackburn G."/>
            <person name="Nisole A."/>
            <person name="Brunet B."/>
            <person name="Brandao M."/>
            <person name="Lumley L."/>
            <person name="Duan J."/>
            <person name="Quan G."/>
            <person name="Lucarotti C.J."/>
            <person name="Roe A.D."/>
            <person name="Sperling F.A.H."/>
            <person name="Levesque R.C."/>
            <person name="Cusson M."/>
        </authorList>
    </citation>
    <scope>NUCLEOTIDE SEQUENCE [LARGE SCALE GENOMIC DNA]</scope>
    <source>
        <strain evidence="1">Glfc:IPQL:Cfum</strain>
    </source>
</reference>
<gene>
    <name evidence="1" type="ORF">MSG28_013548</name>
</gene>
<protein>
    <submittedName>
        <fullName evidence="1">Uncharacterized protein</fullName>
    </submittedName>
</protein>
<keyword evidence="2" id="KW-1185">Reference proteome</keyword>
<evidence type="ECO:0000313" key="1">
    <source>
        <dbReference type="EMBL" id="KAI8432553.1"/>
    </source>
</evidence>
<proteinExistence type="predicted"/>
<evidence type="ECO:0000313" key="2">
    <source>
        <dbReference type="Proteomes" id="UP001064048"/>
    </source>
</evidence>
<name>A0ACC0K808_CHOFU</name>
<comment type="caution">
    <text evidence="1">The sequence shown here is derived from an EMBL/GenBank/DDBJ whole genome shotgun (WGS) entry which is preliminary data.</text>
</comment>
<organism evidence="1 2">
    <name type="scientific">Choristoneura fumiferana</name>
    <name type="common">Spruce budworm moth</name>
    <name type="synonym">Archips fumiferana</name>
    <dbReference type="NCBI Taxonomy" id="7141"/>
    <lineage>
        <taxon>Eukaryota</taxon>
        <taxon>Metazoa</taxon>
        <taxon>Ecdysozoa</taxon>
        <taxon>Arthropoda</taxon>
        <taxon>Hexapoda</taxon>
        <taxon>Insecta</taxon>
        <taxon>Pterygota</taxon>
        <taxon>Neoptera</taxon>
        <taxon>Endopterygota</taxon>
        <taxon>Lepidoptera</taxon>
        <taxon>Glossata</taxon>
        <taxon>Ditrysia</taxon>
        <taxon>Tortricoidea</taxon>
        <taxon>Tortricidae</taxon>
        <taxon>Tortricinae</taxon>
        <taxon>Choristoneura</taxon>
    </lineage>
</organism>
<dbReference type="EMBL" id="CM046124">
    <property type="protein sequence ID" value="KAI8432553.1"/>
    <property type="molecule type" value="Genomic_DNA"/>
</dbReference>
<sequence>MAQSSHGGSHRRSREPEHLRYTSTDWEAKEALIQRELDEARARASQMEKTMRWWSDCTANWRDKWTKVRNERNKAREEAKQLKIKADALSKELATLKAEKNDLGQQLTDVKKDNEKLLTIGESRIVSGDLTTEDGVELRRKGYVSPSEQPSLRQRASLDSHKFSHVDNVLASKLSEMRLRLEETSKSLQSEKDQKAFLLAKVETLTAELHNLKMDMTHNDRTLGSTDSSHSEIERLQNELQDEVAAKQTLEEKIAELKMEIEKLKSENTIQWSKRELMETENIAILRENKKLYSQVCELREQIHKLNRISDGSAYGSTFSNEYSRLDSDLYLRKTSGSPRSHESSKGRISDSSAYGSKYNEYTRLDPNLLYDVGDRKHSSSPRSHESSNGSSEANLEHFHAKTSVEDDELAILERNES</sequence>
<accession>A0ACC0K808</accession>